<keyword evidence="3" id="KW-1185">Reference proteome</keyword>
<protein>
    <submittedName>
        <fullName evidence="2">Uncharacterized protein</fullName>
    </submittedName>
</protein>
<proteinExistence type="predicted"/>
<gene>
    <name evidence="2" type="ORF">SMF913_13283</name>
</gene>
<dbReference type="EMBL" id="LJIW01000001">
    <property type="protein sequence ID" value="PNG97258.1"/>
    <property type="molecule type" value="Genomic_DNA"/>
</dbReference>
<evidence type="ECO:0000313" key="2">
    <source>
        <dbReference type="EMBL" id="PNG97258.1"/>
    </source>
</evidence>
<dbReference type="Proteomes" id="UP000236520">
    <property type="component" value="Unassembled WGS sequence"/>
</dbReference>
<reference evidence="2 3" key="1">
    <citation type="submission" date="2015-09" db="EMBL/GenBank/DDBJ databases">
        <title>Genome sequence, genome mining and natural product profiling of a biocontrol bacterium Streptomyces malaysiensis F913.</title>
        <authorList>
            <person name="Xu Y."/>
            <person name="Wei J."/>
            <person name="Xie J."/>
            <person name="Li T."/>
            <person name="Zhou Z."/>
        </authorList>
    </citation>
    <scope>NUCLEOTIDE SEQUENCE [LARGE SCALE GENOMIC DNA]</scope>
    <source>
        <strain evidence="2 3">F913</strain>
    </source>
</reference>
<name>A0A2J7ZAF8_STRMQ</name>
<evidence type="ECO:0000313" key="3">
    <source>
        <dbReference type="Proteomes" id="UP000236520"/>
    </source>
</evidence>
<organism evidence="2 3">
    <name type="scientific">Streptomyces malaysiensis</name>
    <dbReference type="NCBI Taxonomy" id="92644"/>
    <lineage>
        <taxon>Bacteria</taxon>
        <taxon>Bacillati</taxon>
        <taxon>Actinomycetota</taxon>
        <taxon>Actinomycetes</taxon>
        <taxon>Kitasatosporales</taxon>
        <taxon>Streptomycetaceae</taxon>
        <taxon>Streptomyces</taxon>
        <taxon>Streptomyces violaceusniger group</taxon>
    </lineage>
</organism>
<comment type="caution">
    <text evidence="2">The sequence shown here is derived from an EMBL/GenBank/DDBJ whole genome shotgun (WGS) entry which is preliminary data.</text>
</comment>
<dbReference type="AlphaFoldDB" id="A0A2J7ZAF8"/>
<keyword evidence="1" id="KW-0812">Transmembrane</keyword>
<evidence type="ECO:0000256" key="1">
    <source>
        <dbReference type="SAM" id="Phobius"/>
    </source>
</evidence>
<sequence>MSSVLGGAHGRVLVVVMVGSVHGVFLDRHIVSTWRAVKLH</sequence>
<keyword evidence="1" id="KW-0472">Membrane</keyword>
<feature type="transmembrane region" description="Helical" evidence="1">
    <location>
        <begin position="12"/>
        <end position="31"/>
    </location>
</feature>
<accession>A0A2J7ZAF8</accession>
<keyword evidence="1" id="KW-1133">Transmembrane helix</keyword>